<dbReference type="AlphaFoldDB" id="A0AA39XDK1"/>
<evidence type="ECO:0000313" key="3">
    <source>
        <dbReference type="Proteomes" id="UP001175000"/>
    </source>
</evidence>
<dbReference type="Proteomes" id="UP001175000">
    <property type="component" value="Unassembled WGS sequence"/>
</dbReference>
<comment type="caution">
    <text evidence="2">The sequence shown here is derived from an EMBL/GenBank/DDBJ whole genome shotgun (WGS) entry which is preliminary data.</text>
</comment>
<evidence type="ECO:0000313" key="2">
    <source>
        <dbReference type="EMBL" id="KAK0631422.1"/>
    </source>
</evidence>
<accession>A0AA39XDK1</accession>
<gene>
    <name evidence="2" type="ORF">B0T14DRAFT_2897</name>
</gene>
<sequence length="355" mass="40157">MPSFPQRVLGIPIFKVKRYSVALHLAASYPPPFIKRIVPFPISPFHCAISHTPHAMKWTALTLLSLLDIALAGRWKVVGRPESLRHYNGNGQVTTAVKQAISLAGTALEVLNTELENPHVQIFVRYILGDDANQLRFAKDYFAKVMTYEREESTLPVEALNSDQDALIFIDNSNHEERADGRLWLKAQNLPHLPDNAEMARDCFRLRIDDRDDGGRLIQGLTNRPNAYTPEYYLARAAWMRRQEEAERNGVENNEDPPDSTGQYTAQTNKPNCIDIATWFLDEVVDEGPEGKSFVQFNPQLYVELTNPNFLNDLKGDQGEYKQIDGLAGHLSLPAMILHEVSSNQPDLKAHKENK</sequence>
<proteinExistence type="predicted"/>
<keyword evidence="3" id="KW-1185">Reference proteome</keyword>
<evidence type="ECO:0000256" key="1">
    <source>
        <dbReference type="SAM" id="MobiDB-lite"/>
    </source>
</evidence>
<organism evidence="2 3">
    <name type="scientific">Immersiella caudata</name>
    <dbReference type="NCBI Taxonomy" id="314043"/>
    <lineage>
        <taxon>Eukaryota</taxon>
        <taxon>Fungi</taxon>
        <taxon>Dikarya</taxon>
        <taxon>Ascomycota</taxon>
        <taxon>Pezizomycotina</taxon>
        <taxon>Sordariomycetes</taxon>
        <taxon>Sordariomycetidae</taxon>
        <taxon>Sordariales</taxon>
        <taxon>Lasiosphaeriaceae</taxon>
        <taxon>Immersiella</taxon>
    </lineage>
</organism>
<feature type="region of interest" description="Disordered" evidence="1">
    <location>
        <begin position="245"/>
        <end position="268"/>
    </location>
</feature>
<reference evidence="2" key="1">
    <citation type="submission" date="2023-06" db="EMBL/GenBank/DDBJ databases">
        <title>Genome-scale phylogeny and comparative genomics of the fungal order Sordariales.</title>
        <authorList>
            <consortium name="Lawrence Berkeley National Laboratory"/>
            <person name="Hensen N."/>
            <person name="Bonometti L."/>
            <person name="Westerberg I."/>
            <person name="Brannstrom I.O."/>
            <person name="Guillou S."/>
            <person name="Cros-Aarteil S."/>
            <person name="Calhoun S."/>
            <person name="Haridas S."/>
            <person name="Kuo A."/>
            <person name="Mondo S."/>
            <person name="Pangilinan J."/>
            <person name="Riley R."/>
            <person name="Labutti K."/>
            <person name="Andreopoulos B."/>
            <person name="Lipzen A."/>
            <person name="Chen C."/>
            <person name="Yanf M."/>
            <person name="Daum C."/>
            <person name="Ng V."/>
            <person name="Clum A."/>
            <person name="Steindorff A."/>
            <person name="Ohm R."/>
            <person name="Martin F."/>
            <person name="Silar P."/>
            <person name="Natvig D."/>
            <person name="Lalanne C."/>
            <person name="Gautier V."/>
            <person name="Ament-Velasquez S.L."/>
            <person name="Kruys A."/>
            <person name="Hutchinson M.I."/>
            <person name="Powell A.J."/>
            <person name="Barry K."/>
            <person name="Miller A.N."/>
            <person name="Grigoriev I.V."/>
            <person name="Debuchy R."/>
            <person name="Gladieux P."/>
            <person name="Thoren M.H."/>
            <person name="Johannesson H."/>
        </authorList>
    </citation>
    <scope>NUCLEOTIDE SEQUENCE</scope>
    <source>
        <strain evidence="2">CBS 606.72</strain>
    </source>
</reference>
<name>A0AA39XDK1_9PEZI</name>
<protein>
    <submittedName>
        <fullName evidence="2">Uncharacterized protein</fullName>
    </submittedName>
</protein>
<dbReference type="EMBL" id="JAULSU010000001">
    <property type="protein sequence ID" value="KAK0631422.1"/>
    <property type="molecule type" value="Genomic_DNA"/>
</dbReference>